<organism evidence="3 4">
    <name type="scientific">Vineibacter terrae</name>
    <dbReference type="NCBI Taxonomy" id="2586908"/>
    <lineage>
        <taxon>Bacteria</taxon>
        <taxon>Pseudomonadati</taxon>
        <taxon>Pseudomonadota</taxon>
        <taxon>Alphaproteobacteria</taxon>
        <taxon>Hyphomicrobiales</taxon>
        <taxon>Vineibacter</taxon>
    </lineage>
</organism>
<dbReference type="OrthoDB" id="9761809at2"/>
<dbReference type="InterPro" id="IPR029149">
    <property type="entry name" value="Creatin/AminoP/Spt16_N"/>
</dbReference>
<name>A0A5C8PNH6_9HYPH</name>
<dbReference type="PANTHER" id="PTHR46112:SF2">
    <property type="entry name" value="XAA-PRO AMINOPEPTIDASE P-RELATED"/>
    <property type="match status" value="1"/>
</dbReference>
<dbReference type="EMBL" id="VDUZ01000012">
    <property type="protein sequence ID" value="TXL76037.1"/>
    <property type="molecule type" value="Genomic_DNA"/>
</dbReference>
<proteinExistence type="predicted"/>
<dbReference type="InterPro" id="IPR050659">
    <property type="entry name" value="Peptidase_M24B"/>
</dbReference>
<dbReference type="Pfam" id="PF01321">
    <property type="entry name" value="Creatinase_N"/>
    <property type="match status" value="1"/>
</dbReference>
<dbReference type="PANTHER" id="PTHR46112">
    <property type="entry name" value="AMINOPEPTIDASE"/>
    <property type="match status" value="1"/>
</dbReference>
<evidence type="ECO:0000259" key="1">
    <source>
        <dbReference type="Pfam" id="PF00557"/>
    </source>
</evidence>
<reference evidence="3 4" key="1">
    <citation type="submission" date="2019-06" db="EMBL/GenBank/DDBJ databases">
        <title>New taxonomy in bacterial strain CC-CFT640, isolated from vineyard.</title>
        <authorList>
            <person name="Lin S.-Y."/>
            <person name="Tsai C.-F."/>
            <person name="Young C.-C."/>
        </authorList>
    </citation>
    <scope>NUCLEOTIDE SEQUENCE [LARGE SCALE GENOMIC DNA]</scope>
    <source>
        <strain evidence="3 4">CC-CFT640</strain>
    </source>
</reference>
<gene>
    <name evidence="3" type="ORF">FHP25_13175</name>
</gene>
<dbReference type="AlphaFoldDB" id="A0A5C8PNH6"/>
<dbReference type="InterPro" id="IPR036005">
    <property type="entry name" value="Creatinase/aminopeptidase-like"/>
</dbReference>
<sequence>MRPAPRQRKPRRNRMLFNQQRADMVMAKAGVAAIIATSPENVMYATDYNCVSHWINKGFQVYSIYTPAHEPKASLVAPSLELEAIVDGTVWVEDVYIFSPFKRGPAQGNEMDRVGKAGKALLERAHTVRRALDGLVAAIEARGLQSSRIAVDELGMSPFIFWELKQRFPNADIIAGNALWWEIRMVKTPDEIERLRLASRITEEAINHAYRLVKPGVKESDVIHAYHRRLADLKGKPTFMVLGSGSRTSYPHALSSDKTIAAGDIVRYDIGCTYEHYHSDTARAVVLGKPTAQQQALWDALSQGVEDAIALIRPGADVRDIYRAAMKPGKDLGLEDFDRFHCGHGIGISVYDPPVVTLADPSESAFLMPRVEEGLAPGMSLNIEVGYYMQGVQGFLCEDTLLVTDTGCDRLTTNSKALAYDDFMAGIAG</sequence>
<feature type="domain" description="Creatinase N-terminal" evidence="2">
    <location>
        <begin position="21"/>
        <end position="186"/>
    </location>
</feature>
<dbReference type="SUPFAM" id="SSF53092">
    <property type="entry name" value="Creatinase/prolidase N-terminal domain"/>
    <property type="match status" value="1"/>
</dbReference>
<evidence type="ECO:0000313" key="4">
    <source>
        <dbReference type="Proteomes" id="UP000321638"/>
    </source>
</evidence>
<dbReference type="InterPro" id="IPR000994">
    <property type="entry name" value="Pept_M24"/>
</dbReference>
<evidence type="ECO:0000313" key="3">
    <source>
        <dbReference type="EMBL" id="TXL76037.1"/>
    </source>
</evidence>
<dbReference type="GO" id="GO:0004177">
    <property type="term" value="F:aminopeptidase activity"/>
    <property type="evidence" value="ECO:0007669"/>
    <property type="project" value="UniProtKB-KW"/>
</dbReference>
<keyword evidence="4" id="KW-1185">Reference proteome</keyword>
<dbReference type="InterPro" id="IPR000587">
    <property type="entry name" value="Creatinase_N"/>
</dbReference>
<accession>A0A5C8PNH6</accession>
<dbReference type="Gene3D" id="3.40.350.10">
    <property type="entry name" value="Creatinase/prolidase N-terminal domain"/>
    <property type="match status" value="1"/>
</dbReference>
<keyword evidence="3" id="KW-0645">Protease</keyword>
<dbReference type="Gene3D" id="3.90.230.10">
    <property type="entry name" value="Creatinase/methionine aminopeptidase superfamily"/>
    <property type="match status" value="1"/>
</dbReference>
<dbReference type="Pfam" id="PF00557">
    <property type="entry name" value="Peptidase_M24"/>
    <property type="match status" value="1"/>
</dbReference>
<comment type="caution">
    <text evidence="3">The sequence shown here is derived from an EMBL/GenBank/DDBJ whole genome shotgun (WGS) entry which is preliminary data.</text>
</comment>
<keyword evidence="3" id="KW-0031">Aminopeptidase</keyword>
<evidence type="ECO:0000259" key="2">
    <source>
        <dbReference type="Pfam" id="PF01321"/>
    </source>
</evidence>
<dbReference type="Proteomes" id="UP000321638">
    <property type="component" value="Unassembled WGS sequence"/>
</dbReference>
<feature type="domain" description="Peptidase M24" evidence="1">
    <location>
        <begin position="193"/>
        <end position="405"/>
    </location>
</feature>
<dbReference type="SUPFAM" id="SSF55920">
    <property type="entry name" value="Creatinase/aminopeptidase"/>
    <property type="match status" value="1"/>
</dbReference>
<protein>
    <submittedName>
        <fullName evidence="3">Aminopeptidase P family protein</fullName>
    </submittedName>
</protein>
<keyword evidence="3" id="KW-0378">Hydrolase</keyword>
<dbReference type="CDD" id="cd01066">
    <property type="entry name" value="APP_MetAP"/>
    <property type="match status" value="1"/>
</dbReference>